<evidence type="ECO:0000313" key="2">
    <source>
        <dbReference type="EMBL" id="KAG2496984.1"/>
    </source>
</evidence>
<dbReference type="Proteomes" id="UP000612055">
    <property type="component" value="Unassembled WGS sequence"/>
</dbReference>
<dbReference type="EMBL" id="JAEHOE010000016">
    <property type="protein sequence ID" value="KAG2496984.1"/>
    <property type="molecule type" value="Genomic_DNA"/>
</dbReference>
<dbReference type="OrthoDB" id="537116at2759"/>
<organism evidence="2 3">
    <name type="scientific">Edaphochlamys debaryana</name>
    <dbReference type="NCBI Taxonomy" id="47281"/>
    <lineage>
        <taxon>Eukaryota</taxon>
        <taxon>Viridiplantae</taxon>
        <taxon>Chlorophyta</taxon>
        <taxon>core chlorophytes</taxon>
        <taxon>Chlorophyceae</taxon>
        <taxon>CS clade</taxon>
        <taxon>Chlamydomonadales</taxon>
        <taxon>Chlamydomonadales incertae sedis</taxon>
        <taxon>Edaphochlamys</taxon>
    </lineage>
</organism>
<comment type="caution">
    <text evidence="2">The sequence shown here is derived from an EMBL/GenBank/DDBJ whole genome shotgun (WGS) entry which is preliminary data.</text>
</comment>
<protein>
    <submittedName>
        <fullName evidence="2">Uncharacterized protein</fullName>
    </submittedName>
</protein>
<feature type="region of interest" description="Disordered" evidence="1">
    <location>
        <begin position="38"/>
        <end position="66"/>
    </location>
</feature>
<feature type="region of interest" description="Disordered" evidence="1">
    <location>
        <begin position="401"/>
        <end position="422"/>
    </location>
</feature>
<sequence>MTDGAVRPRRDWYHPSRDADGQLFQEFQAKWRRGNAAAKAAAEAALARQPLQPPQPPAGPPAPDADWPPGYDTVLLSYIREHLPELGEEEAGALVEAARRGLLPANKAVIRTRYLHLKDLEPRFPGFSARDAVLGQPRLLRHSAAKLLKAMALFQDCWPSDPVGLLMPGMGEALLRDPVGVAHRLQALSRALRSELGVALRPREAFTPDRAEASAAFLAAAPYELEARVAALVTLFGRGDAAALVERELGVLALPSQVVDGAVGALREVFAARGHRVPVPADRHVGTPEGAAEAARDRAYVTALVVAWPGVLEAAAVLGEEGMARALALVRRAGMRSRREDLDLRYDGSGSRSRLLADVAARPELLEAAVLGVMGAGGGDEGVAGARVQGEVAERLGQMVSELGGSGGRGEGEGAKAVEGRS</sequence>
<feature type="compositionally biased region" description="Basic and acidic residues" evidence="1">
    <location>
        <begin position="410"/>
        <end position="422"/>
    </location>
</feature>
<name>A0A835YG50_9CHLO</name>
<accession>A0A835YG50</accession>
<feature type="compositionally biased region" description="Pro residues" evidence="1">
    <location>
        <begin position="51"/>
        <end position="63"/>
    </location>
</feature>
<reference evidence="2" key="1">
    <citation type="journal article" date="2020" name="bioRxiv">
        <title>Comparative genomics of Chlamydomonas.</title>
        <authorList>
            <person name="Craig R.J."/>
            <person name="Hasan A.R."/>
            <person name="Ness R.W."/>
            <person name="Keightley P.D."/>
        </authorList>
    </citation>
    <scope>NUCLEOTIDE SEQUENCE</scope>
    <source>
        <strain evidence="2">CCAP 11/70</strain>
    </source>
</reference>
<evidence type="ECO:0000313" key="3">
    <source>
        <dbReference type="Proteomes" id="UP000612055"/>
    </source>
</evidence>
<feature type="compositionally biased region" description="Low complexity" evidence="1">
    <location>
        <begin position="38"/>
        <end position="50"/>
    </location>
</feature>
<dbReference type="AlphaFoldDB" id="A0A835YG50"/>
<proteinExistence type="predicted"/>
<keyword evidence="3" id="KW-1185">Reference proteome</keyword>
<evidence type="ECO:0000256" key="1">
    <source>
        <dbReference type="SAM" id="MobiDB-lite"/>
    </source>
</evidence>
<gene>
    <name evidence="2" type="ORF">HYH03_004990</name>
</gene>